<accession>A0A6C0BAG1</accession>
<evidence type="ECO:0000313" key="2">
    <source>
        <dbReference type="EMBL" id="QHS89245.1"/>
    </source>
</evidence>
<sequence length="440" mass="49289">MPKFFNRVKNLTRRVFGLNNTKVHPERHVNNLAVNVSSKTPSAKKTAKKNKQPNVNGAYFNPNTWNTFNPSGLIKLTDRKVKELIAKYPAMKDEIDEIYNNKELTPQEQIDELNEIIIDYMKASAKQELNERRTNPSAESMRRELASIKALKKARAITRNNNENEIKALREGKATSLAAVPNGIKYRTMNNILRNLGPAVTAKSKALQNRLTRNRKNVKTFEWNPFNIYQPVKPEPAAAAAVAVQAAEAAEAASATAQQAAVVATQGAPKGRYNNNLASINFSAPEKPRPNIGKLFNEFEANRLVRQQRAANLGRNINVFGYDPVKSPPAADNNNEFGEFVSAPPAKRPWNWQRNIPPLASPAAKLDSNNNEFGEFVSAPPRVKGDPFAALNKNWDPYTNESKEQRAKNAEKELLMKRIKGPSTTSYYGMPNRLNRMREA</sequence>
<feature type="region of interest" description="Disordered" evidence="1">
    <location>
        <begin position="416"/>
        <end position="440"/>
    </location>
</feature>
<dbReference type="EMBL" id="MN739107">
    <property type="protein sequence ID" value="QHS89245.1"/>
    <property type="molecule type" value="Genomic_DNA"/>
</dbReference>
<evidence type="ECO:0000256" key="1">
    <source>
        <dbReference type="SAM" id="MobiDB-lite"/>
    </source>
</evidence>
<protein>
    <submittedName>
        <fullName evidence="2">Uncharacterized protein</fullName>
    </submittedName>
</protein>
<feature type="region of interest" description="Disordered" evidence="1">
    <location>
        <begin position="38"/>
        <end position="58"/>
    </location>
</feature>
<organism evidence="2">
    <name type="scientific">viral metagenome</name>
    <dbReference type="NCBI Taxonomy" id="1070528"/>
    <lineage>
        <taxon>unclassified sequences</taxon>
        <taxon>metagenomes</taxon>
        <taxon>organismal metagenomes</taxon>
    </lineage>
</organism>
<name>A0A6C0BAG1_9ZZZZ</name>
<reference evidence="2" key="1">
    <citation type="journal article" date="2020" name="Nature">
        <title>Giant virus diversity and host interactions through global metagenomics.</title>
        <authorList>
            <person name="Schulz F."/>
            <person name="Roux S."/>
            <person name="Paez-Espino D."/>
            <person name="Jungbluth S."/>
            <person name="Walsh D.A."/>
            <person name="Denef V.J."/>
            <person name="McMahon K.D."/>
            <person name="Konstantinidis K.T."/>
            <person name="Eloe-Fadrosh E.A."/>
            <person name="Kyrpides N.C."/>
            <person name="Woyke T."/>
        </authorList>
    </citation>
    <scope>NUCLEOTIDE SEQUENCE</scope>
    <source>
        <strain evidence="2">GVMAG-M-3300010158-60</strain>
    </source>
</reference>
<proteinExistence type="predicted"/>
<dbReference type="AlphaFoldDB" id="A0A6C0BAG1"/>